<dbReference type="RefSeq" id="XP_047762695.1">
    <property type="nucleotide sequence ID" value="XM_047904557.1"/>
</dbReference>
<feature type="region of interest" description="Disordered" evidence="1">
    <location>
        <begin position="380"/>
        <end position="420"/>
    </location>
</feature>
<reference evidence="2" key="1">
    <citation type="submission" date="2021-12" db="EMBL/GenBank/DDBJ databases">
        <authorList>
            <person name="Zaccaron A."/>
            <person name="Stergiopoulos I."/>
        </authorList>
    </citation>
    <scope>NUCLEOTIDE SEQUENCE</scope>
    <source>
        <strain evidence="2">Race5_Kim</strain>
    </source>
</reference>
<dbReference type="OrthoDB" id="3634462at2759"/>
<reference evidence="2" key="2">
    <citation type="journal article" date="2022" name="Microb. Genom.">
        <title>A chromosome-scale genome assembly of the tomato pathogen Cladosporium fulvum reveals a compartmentalized genome architecture and the presence of a dispensable chromosome.</title>
        <authorList>
            <person name="Zaccaron A.Z."/>
            <person name="Chen L.H."/>
            <person name="Samaras A."/>
            <person name="Stergiopoulos I."/>
        </authorList>
    </citation>
    <scope>NUCLEOTIDE SEQUENCE</scope>
    <source>
        <strain evidence="2">Race5_Kim</strain>
    </source>
</reference>
<dbReference type="Proteomes" id="UP000756132">
    <property type="component" value="Chromosome 5"/>
</dbReference>
<evidence type="ECO:0000313" key="2">
    <source>
        <dbReference type="EMBL" id="UJO18329.1"/>
    </source>
</evidence>
<dbReference type="EMBL" id="CP090167">
    <property type="protein sequence ID" value="UJO18329.1"/>
    <property type="molecule type" value="Genomic_DNA"/>
</dbReference>
<evidence type="ECO:0000256" key="1">
    <source>
        <dbReference type="SAM" id="MobiDB-lite"/>
    </source>
</evidence>
<organism evidence="2 3">
    <name type="scientific">Passalora fulva</name>
    <name type="common">Tomato leaf mold</name>
    <name type="synonym">Cladosporium fulvum</name>
    <dbReference type="NCBI Taxonomy" id="5499"/>
    <lineage>
        <taxon>Eukaryota</taxon>
        <taxon>Fungi</taxon>
        <taxon>Dikarya</taxon>
        <taxon>Ascomycota</taxon>
        <taxon>Pezizomycotina</taxon>
        <taxon>Dothideomycetes</taxon>
        <taxon>Dothideomycetidae</taxon>
        <taxon>Mycosphaerellales</taxon>
        <taxon>Mycosphaerellaceae</taxon>
        <taxon>Fulvia</taxon>
    </lineage>
</organism>
<feature type="compositionally biased region" description="Acidic residues" evidence="1">
    <location>
        <begin position="389"/>
        <end position="399"/>
    </location>
</feature>
<proteinExistence type="predicted"/>
<dbReference type="KEGG" id="ffu:CLAFUR5_05409"/>
<dbReference type="AlphaFoldDB" id="A0A9Q8P9J5"/>
<protein>
    <recommendedName>
        <fullName evidence="4">F-box domain-containing protein</fullName>
    </recommendedName>
</protein>
<accession>A0A9Q8P9J5</accession>
<evidence type="ECO:0008006" key="4">
    <source>
        <dbReference type="Google" id="ProtNLM"/>
    </source>
</evidence>
<evidence type="ECO:0000313" key="3">
    <source>
        <dbReference type="Proteomes" id="UP000756132"/>
    </source>
</evidence>
<dbReference type="GeneID" id="71985287"/>
<sequence length="420" mass="47266">MDPRVSLTFEDGRTRHRYDPHAFTTTLDWKDIQQLAASRQGLETRLAEIELHLQTGNHADAEAAVRSAREQATPLTNLSQVVENLVPAEERPPTAASTAKADEVFSTPELLEMIFVNLHRQDKLNAMQVQRSWRDTMLGSVTMKKSLGLISHGGPFYYSPFSDRFSIGGRRDYDNLPGRNRLDDYEPFFEWDADSEASVDNSVTRNRDDPYVLDLEVVWHKPSRGSSTIGDRIRQMLLCSPPVTTLQAHVTCASCVKGNGHFMERTDMGAVHSSGPSGFTIGDLADKTAELMATHPNCRTRSIAYTASIPLDEDDPILKKRLARRGLRQQEKGIRHEWRVQRAAAGLSHGQGEFRENGGYRSMGFERDCHGRLVPLRLQEEEQPRQTCDEDQELEEDRLDAEAGLEFRDHADDGPAPQGE</sequence>
<name>A0A9Q8P9J5_PASFU</name>
<gene>
    <name evidence="2" type="ORF">CLAFUR5_05409</name>
</gene>
<keyword evidence="3" id="KW-1185">Reference proteome</keyword>